<evidence type="ECO:0000259" key="5">
    <source>
        <dbReference type="PROSITE" id="PS51206"/>
    </source>
</evidence>
<dbReference type="InterPro" id="IPR045455">
    <property type="entry name" value="NrS-1_pol-like_helicase"/>
</dbReference>
<dbReference type="OrthoDB" id="9763644at2"/>
<dbReference type="InterPro" id="IPR051620">
    <property type="entry name" value="ORF904-like_C"/>
</dbReference>
<feature type="domain" description="SF3 helicase" evidence="5">
    <location>
        <begin position="448"/>
        <end position="607"/>
    </location>
</feature>
<dbReference type="STRING" id="755172.HMPREF1863_01839"/>
<evidence type="ECO:0000256" key="1">
    <source>
        <dbReference type="ARBA" id="ARBA00022741"/>
    </source>
</evidence>
<dbReference type="NCBIfam" id="TIGR01613">
    <property type="entry name" value="primase_Cterm"/>
    <property type="match status" value="1"/>
</dbReference>
<dbReference type="RefSeq" id="WP_068370064.1">
    <property type="nucleotide sequence ID" value="NZ_KQ960183.1"/>
</dbReference>
<dbReference type="SMART" id="SM00885">
    <property type="entry name" value="D5_N"/>
    <property type="match status" value="1"/>
</dbReference>
<dbReference type="PATRIC" id="fig|755172.3.peg.1795"/>
<keyword evidence="2" id="KW-0378">Hydrolase</keyword>
<gene>
    <name evidence="6" type="ORF">HMPREF1863_01839</name>
</gene>
<dbReference type="InterPro" id="IPR006500">
    <property type="entry name" value="Helicase_put_C_phage/plasmid"/>
</dbReference>
<dbReference type="Proteomes" id="UP000070442">
    <property type="component" value="Unassembled WGS sequence"/>
</dbReference>
<organism evidence="6 7">
    <name type="scientific">Aedoeadaptatus coxii</name>
    <dbReference type="NCBI Taxonomy" id="755172"/>
    <lineage>
        <taxon>Bacteria</taxon>
        <taxon>Bacillati</taxon>
        <taxon>Bacillota</taxon>
        <taxon>Tissierellia</taxon>
        <taxon>Tissierellales</taxon>
        <taxon>Peptoniphilaceae</taxon>
        <taxon>Aedoeadaptatus</taxon>
    </lineage>
</organism>
<sequence>MKIYTSNLIGVESNCVYPNEVNAVDVRSFEKAASFDHVMAKYKNSYRSNDNFIESECVPMDIDNDHSENPDDWISANDLKRIFDGVKFAIVYSRNHRKEKNGKAARPRMHIYFPIPKITNLDDYVELKEKLAETYTFFDGNALDGARFFFGVKNPAVEIVRGRKYITDILKDDFEDFDNSQDLIQQGSRNSTMNHFAGRVLIRYGNTDEARELFDKKASLCSPPLPDDELEQIWRSACKFYKKVSACEDYVPPEEYNERYEEYKPEKLTDIAMAEIFTKHNKNKAIYTISQGWLYWTGKKWEDSELKVMSLYMETAKKVLENASIEFKETYQELADAEMMGNKEEKAQAKLKVNTAKAYLNFAKKMNDHGKVSGILKLAKSLLEVKNEKLDADAFILNTPVGVIDLKTSEIKEHDPSYYCTKITALAPSKDNMDMWIATLRDVTGGDDEFINFLKFHAGSTLIGHVYEEALLIAYGDGGNGKSTVFNSEAHVLGDYAGKIPAESLTTRAKNVKVDLAELCGKRFILASETEEGQRLSSSMLKQIASVDDISAERKYYAPFSFTPTHSTILYTNHLPKVGSNDRGTWRRIVVAPFSVAIKNPKTDYIDKLLEKAGGAILQWMIEGAKEYIDAGFKYPKCNVVDDAKRLYKEENDWINHFISDKCIKGTNYKEMSARLYQVYREWAGSNGEYIRNNRDFSRALIAEGYEKKRTNRGIEWGGITINDLMESEDDFL</sequence>
<evidence type="ECO:0000313" key="6">
    <source>
        <dbReference type="EMBL" id="KXB64920.1"/>
    </source>
</evidence>
<dbReference type="EMBL" id="LSDG01000046">
    <property type="protein sequence ID" value="KXB64920.1"/>
    <property type="molecule type" value="Genomic_DNA"/>
</dbReference>
<keyword evidence="1" id="KW-0547">Nucleotide-binding</keyword>
<dbReference type="SMART" id="SM00942">
    <property type="entry name" value="PriCT_1"/>
    <property type="match status" value="1"/>
</dbReference>
<keyword evidence="3" id="KW-0067">ATP-binding</keyword>
<dbReference type="PANTHER" id="PTHR35372:SF2">
    <property type="entry name" value="SF3 HELICASE DOMAIN-CONTAINING PROTEIN"/>
    <property type="match status" value="1"/>
</dbReference>
<dbReference type="Gene3D" id="3.40.50.300">
    <property type="entry name" value="P-loop containing nucleotide triphosphate hydrolases"/>
    <property type="match status" value="1"/>
</dbReference>
<protein>
    <submittedName>
        <fullName evidence="6">Phage/plasmid primase, P4 family domain protein</fullName>
    </submittedName>
</protein>
<evidence type="ECO:0000256" key="4">
    <source>
        <dbReference type="SAM" id="Coils"/>
    </source>
</evidence>
<dbReference type="PROSITE" id="PS51206">
    <property type="entry name" value="SF3_HELICASE_1"/>
    <property type="match status" value="1"/>
</dbReference>
<dbReference type="InterPro" id="IPR014818">
    <property type="entry name" value="Phage/plasmid_primase_P4_C"/>
</dbReference>
<dbReference type="InterPro" id="IPR014820">
    <property type="entry name" value="PriCT_1"/>
</dbReference>
<evidence type="ECO:0000256" key="3">
    <source>
        <dbReference type="ARBA" id="ARBA00022840"/>
    </source>
</evidence>
<name>A0A134ABL9_9FIRM</name>
<keyword evidence="4" id="KW-0175">Coiled coil</keyword>
<keyword evidence="7" id="KW-1185">Reference proteome</keyword>
<feature type="coiled-coil region" evidence="4">
    <location>
        <begin position="313"/>
        <end position="340"/>
    </location>
</feature>
<dbReference type="GO" id="GO:0016787">
    <property type="term" value="F:hydrolase activity"/>
    <property type="evidence" value="ECO:0007669"/>
    <property type="project" value="UniProtKB-KW"/>
</dbReference>
<dbReference type="GO" id="GO:0005524">
    <property type="term" value="F:ATP binding"/>
    <property type="evidence" value="ECO:0007669"/>
    <property type="project" value="UniProtKB-KW"/>
</dbReference>
<evidence type="ECO:0000256" key="2">
    <source>
        <dbReference type="ARBA" id="ARBA00022801"/>
    </source>
</evidence>
<proteinExistence type="predicted"/>
<dbReference type="SUPFAM" id="SSF52540">
    <property type="entry name" value="P-loop containing nucleoside triphosphate hydrolases"/>
    <property type="match status" value="1"/>
</dbReference>
<reference evidence="7" key="1">
    <citation type="submission" date="2016-01" db="EMBL/GenBank/DDBJ databases">
        <authorList>
            <person name="Mitreva M."/>
            <person name="Pepin K.H."/>
            <person name="Mihindukulasuriya K.A."/>
            <person name="Fulton R."/>
            <person name="Fronick C."/>
            <person name="O'Laughlin M."/>
            <person name="Miner T."/>
            <person name="Herter B."/>
            <person name="Rosa B.A."/>
            <person name="Cordes M."/>
            <person name="Tomlinson C."/>
            <person name="Wollam A."/>
            <person name="Palsikar V.B."/>
            <person name="Mardis E.R."/>
            <person name="Wilson R.K."/>
        </authorList>
    </citation>
    <scope>NUCLEOTIDE SEQUENCE [LARGE SCALE GENOMIC DNA]</scope>
    <source>
        <strain evidence="7">DNF00729</strain>
    </source>
</reference>
<dbReference type="InterPro" id="IPR014015">
    <property type="entry name" value="Helicase_SF3_DNA-vir"/>
</dbReference>
<accession>A0A134ABL9</accession>
<dbReference type="AlphaFoldDB" id="A0A134ABL9"/>
<dbReference type="Pfam" id="PF08706">
    <property type="entry name" value="D5_N"/>
    <property type="match status" value="1"/>
</dbReference>
<dbReference type="PANTHER" id="PTHR35372">
    <property type="entry name" value="ATP BINDING PROTEIN-RELATED"/>
    <property type="match status" value="1"/>
</dbReference>
<comment type="caution">
    <text evidence="6">The sequence shown here is derived from an EMBL/GenBank/DDBJ whole genome shotgun (WGS) entry which is preliminary data.</text>
</comment>
<dbReference type="Pfam" id="PF19263">
    <property type="entry name" value="DUF5906"/>
    <property type="match status" value="1"/>
</dbReference>
<evidence type="ECO:0000313" key="7">
    <source>
        <dbReference type="Proteomes" id="UP000070442"/>
    </source>
</evidence>
<dbReference type="InterPro" id="IPR027417">
    <property type="entry name" value="P-loop_NTPase"/>
</dbReference>